<dbReference type="EMBL" id="OCNK01000004">
    <property type="protein sequence ID" value="SOE02222.1"/>
    <property type="molecule type" value="Genomic_DNA"/>
</dbReference>
<name>A0A286H3E8_9ACTN</name>
<keyword evidence="4" id="KW-1185">Reference proteome</keyword>
<feature type="domain" description="CobW C-terminal" evidence="2">
    <location>
        <begin position="258"/>
        <end position="376"/>
    </location>
</feature>
<dbReference type="NCBIfam" id="NF047431">
    <property type="entry name" value="hiber_recruit"/>
    <property type="match status" value="1"/>
</dbReference>
<sequence length="423" mass="45109">MTSSRTPLVIVTGLEGRHCGRVSRDLLARSGTVVVHHDVGRLGEGVVLRTVTRRTRDGLVEDRTAVELAHGCLSCTLRLDLLPLLHELGGRPEVGRIVLQLDPALEPEHLCWSIAHLILDDVPVEPTGTVADRVDVAGVLAVVDGRSWLDDVTGGEDLADRGLAATPDDERTLAQVGLGQVAFADAVLLAGGPVDAWSAARLDAVLDRMISGVPRADIAAGADHLLAAVGPGARRGRLSSAHDSLLPGQPPLGEDVGVSVIRFEAARPFHPERLHDALDVLLEGVVLSRGRIWLASQHDRALWLESAGQGMRMGDAGPWLATLTDDSGAWDDVDPERQVAAALRWHPLHGDRHTELAVLSHRQPGVAVITALDAALLTDEELAAGPDAWRALTDPFGSWHEDPCEATPAPDDRAATTDREDRA</sequence>
<protein>
    <submittedName>
        <fullName evidence="3">GTPase, G3E family</fullName>
    </submittedName>
</protein>
<dbReference type="AlphaFoldDB" id="A0A286H3E8"/>
<dbReference type="Gene3D" id="3.40.50.300">
    <property type="entry name" value="P-loop containing nucleotide triphosphate hydrolases"/>
    <property type="match status" value="1"/>
</dbReference>
<accession>A0A286H3E8</accession>
<feature type="region of interest" description="Disordered" evidence="1">
    <location>
        <begin position="394"/>
        <end position="423"/>
    </location>
</feature>
<evidence type="ECO:0000313" key="3">
    <source>
        <dbReference type="EMBL" id="SOE02222.1"/>
    </source>
</evidence>
<dbReference type="Pfam" id="PF07683">
    <property type="entry name" value="CobW_C"/>
    <property type="match status" value="1"/>
</dbReference>
<dbReference type="OrthoDB" id="9808822at2"/>
<dbReference type="InterPro" id="IPR011629">
    <property type="entry name" value="CobW-like_C"/>
</dbReference>
<dbReference type="Proteomes" id="UP000219482">
    <property type="component" value="Unassembled WGS sequence"/>
</dbReference>
<dbReference type="SUPFAM" id="SSF90002">
    <property type="entry name" value="Hypothetical protein YjiA, C-terminal domain"/>
    <property type="match status" value="1"/>
</dbReference>
<dbReference type="RefSeq" id="WP_097185144.1">
    <property type="nucleotide sequence ID" value="NZ_OCNK01000004.1"/>
</dbReference>
<dbReference type="Pfam" id="PF02492">
    <property type="entry name" value="cobW"/>
    <property type="match status" value="1"/>
</dbReference>
<gene>
    <name evidence="3" type="ORF">SAMN06272739_3424</name>
</gene>
<evidence type="ECO:0000313" key="4">
    <source>
        <dbReference type="Proteomes" id="UP000219482"/>
    </source>
</evidence>
<dbReference type="InterPro" id="IPR027417">
    <property type="entry name" value="P-loop_NTPase"/>
</dbReference>
<dbReference type="PANTHER" id="PTHR43603">
    <property type="entry name" value="COBW DOMAIN-CONTAINING PROTEIN DDB_G0274527"/>
    <property type="match status" value="1"/>
</dbReference>
<organism evidence="3 4">
    <name type="scientific">Blastococcus haudaquaticus</name>
    <dbReference type="NCBI Taxonomy" id="1938745"/>
    <lineage>
        <taxon>Bacteria</taxon>
        <taxon>Bacillati</taxon>
        <taxon>Actinomycetota</taxon>
        <taxon>Actinomycetes</taxon>
        <taxon>Geodermatophilales</taxon>
        <taxon>Geodermatophilaceae</taxon>
        <taxon>Blastococcus</taxon>
    </lineage>
</organism>
<reference evidence="4" key="1">
    <citation type="submission" date="2017-09" db="EMBL/GenBank/DDBJ databases">
        <authorList>
            <person name="Varghese N."/>
            <person name="Submissions S."/>
        </authorList>
    </citation>
    <scope>NUCLEOTIDE SEQUENCE [LARGE SCALE GENOMIC DNA]</scope>
    <source>
        <strain evidence="4">DSM 44270</strain>
    </source>
</reference>
<evidence type="ECO:0000259" key="2">
    <source>
        <dbReference type="SMART" id="SM00833"/>
    </source>
</evidence>
<feature type="compositionally biased region" description="Basic and acidic residues" evidence="1">
    <location>
        <begin position="410"/>
        <end position="423"/>
    </location>
</feature>
<dbReference type="InterPro" id="IPR003495">
    <property type="entry name" value="CobW/HypB/UreG_nucleotide-bd"/>
</dbReference>
<evidence type="ECO:0000256" key="1">
    <source>
        <dbReference type="SAM" id="MobiDB-lite"/>
    </source>
</evidence>
<dbReference type="InterPro" id="IPR051927">
    <property type="entry name" value="Zn_Chap_cDPG_Synth"/>
</dbReference>
<dbReference type="SMART" id="SM00833">
    <property type="entry name" value="CobW_C"/>
    <property type="match status" value="1"/>
</dbReference>
<dbReference type="PANTHER" id="PTHR43603:SF1">
    <property type="entry name" value="ZINC-REGULATED GTPASE METALLOPROTEIN ACTIVATOR 1"/>
    <property type="match status" value="1"/>
</dbReference>
<proteinExistence type="predicted"/>